<dbReference type="NCBIfam" id="NF001126">
    <property type="entry name" value="PRK00139.1-4"/>
    <property type="match status" value="1"/>
</dbReference>
<comment type="caution">
    <text evidence="6">The sequence shown here is derived from an EMBL/GenBank/DDBJ whole genome shotgun (WGS) entry which is preliminary data.</text>
</comment>
<dbReference type="NCBIfam" id="TIGR01085">
    <property type="entry name" value="murE"/>
    <property type="match status" value="1"/>
</dbReference>
<gene>
    <name evidence="6" type="ORF">EVOR1521_LOCUS16475</name>
</gene>
<dbReference type="InterPro" id="IPR005863">
    <property type="entry name" value="UDP-N-AcMur_synth"/>
</dbReference>
<evidence type="ECO:0000256" key="2">
    <source>
        <dbReference type="ARBA" id="ARBA00031461"/>
    </source>
</evidence>
<dbReference type="InterPro" id="IPR013221">
    <property type="entry name" value="Mur_ligase_cen"/>
</dbReference>
<feature type="domain" description="Mur ligase C-terminal" evidence="4">
    <location>
        <begin position="791"/>
        <end position="907"/>
    </location>
</feature>
<evidence type="ECO:0000313" key="7">
    <source>
        <dbReference type="Proteomes" id="UP001178507"/>
    </source>
</evidence>
<dbReference type="HAMAP" id="MF_02019">
    <property type="entry name" value="MurF"/>
    <property type="match status" value="1"/>
</dbReference>
<evidence type="ECO:0000256" key="1">
    <source>
        <dbReference type="ARBA" id="ARBA00005898"/>
    </source>
</evidence>
<dbReference type="GO" id="GO:0071555">
    <property type="term" value="P:cell wall organization"/>
    <property type="evidence" value="ECO:0007669"/>
    <property type="project" value="InterPro"/>
</dbReference>
<feature type="domain" description="Mur ligase N-terminal catalytic" evidence="3">
    <location>
        <begin position="23"/>
        <end position="93"/>
    </location>
</feature>
<evidence type="ECO:0000259" key="3">
    <source>
        <dbReference type="Pfam" id="PF01225"/>
    </source>
</evidence>
<dbReference type="InterPro" id="IPR036615">
    <property type="entry name" value="Mur_ligase_C_dom_sf"/>
</dbReference>
<protein>
    <recommendedName>
        <fullName evidence="2">UDP-MurNAc-pentapeptide synthetase</fullName>
    </recommendedName>
</protein>
<feature type="domain" description="Mur ligase N-terminal catalytic" evidence="3">
    <location>
        <begin position="498"/>
        <end position="545"/>
    </location>
</feature>
<name>A0AA36N1L6_9DINO</name>
<proteinExistence type="inferred from homology"/>
<dbReference type="SUPFAM" id="SSF53244">
    <property type="entry name" value="MurD-like peptide ligases, peptide-binding domain"/>
    <property type="match status" value="2"/>
</dbReference>
<comment type="similarity">
    <text evidence="1">Belongs to the MurCDEF family. MurE subfamily.</text>
</comment>
<dbReference type="Gene3D" id="3.40.1190.10">
    <property type="entry name" value="Mur-like, catalytic domain"/>
    <property type="match status" value="2"/>
</dbReference>
<reference evidence="6" key="1">
    <citation type="submission" date="2023-08" db="EMBL/GenBank/DDBJ databases">
        <authorList>
            <person name="Chen Y."/>
            <person name="Shah S."/>
            <person name="Dougan E. K."/>
            <person name="Thang M."/>
            <person name="Chan C."/>
        </authorList>
    </citation>
    <scope>NUCLEOTIDE SEQUENCE</scope>
</reference>
<dbReference type="InterPro" id="IPR036565">
    <property type="entry name" value="Mur-like_cat_sf"/>
</dbReference>
<accession>A0AA36N1L6</accession>
<organism evidence="6 7">
    <name type="scientific">Effrenium voratum</name>
    <dbReference type="NCBI Taxonomy" id="2562239"/>
    <lineage>
        <taxon>Eukaryota</taxon>
        <taxon>Sar</taxon>
        <taxon>Alveolata</taxon>
        <taxon>Dinophyceae</taxon>
        <taxon>Suessiales</taxon>
        <taxon>Symbiodiniaceae</taxon>
        <taxon>Effrenium</taxon>
    </lineage>
</organism>
<dbReference type="PANTHER" id="PTHR23135:SF4">
    <property type="entry name" value="UDP-N-ACETYLMURAMOYL-L-ALANYL-D-GLUTAMATE--2,6-DIAMINOPIMELATE LIGASE MURE HOMOLOG, CHLOROPLASTIC"/>
    <property type="match status" value="1"/>
</dbReference>
<dbReference type="Gene3D" id="3.90.190.20">
    <property type="entry name" value="Mur ligase, C-terminal domain"/>
    <property type="match status" value="2"/>
</dbReference>
<feature type="domain" description="Mur ligase central" evidence="5">
    <location>
        <begin position="567"/>
        <end position="757"/>
    </location>
</feature>
<dbReference type="SUPFAM" id="SSF53623">
    <property type="entry name" value="MurD-like peptide ligases, catalytic domain"/>
    <property type="match status" value="2"/>
</dbReference>
<feature type="domain" description="Mur ligase C-terminal" evidence="4">
    <location>
        <begin position="330"/>
        <end position="454"/>
    </location>
</feature>
<dbReference type="GO" id="GO:0008360">
    <property type="term" value="P:regulation of cell shape"/>
    <property type="evidence" value="ECO:0007669"/>
    <property type="project" value="InterPro"/>
</dbReference>
<dbReference type="NCBIfam" id="NF001124">
    <property type="entry name" value="PRK00139.1-2"/>
    <property type="match status" value="1"/>
</dbReference>
<dbReference type="NCBIfam" id="TIGR01143">
    <property type="entry name" value="murF"/>
    <property type="match status" value="1"/>
</dbReference>
<dbReference type="InterPro" id="IPR035911">
    <property type="entry name" value="MurE/MurF_N"/>
</dbReference>
<dbReference type="Pfam" id="PF02875">
    <property type="entry name" value="Mur_ligase_C"/>
    <property type="match status" value="2"/>
</dbReference>
<dbReference type="Pfam" id="PF08245">
    <property type="entry name" value="Mur_ligase_M"/>
    <property type="match status" value="2"/>
</dbReference>
<dbReference type="InterPro" id="IPR004101">
    <property type="entry name" value="Mur_ligase_C"/>
</dbReference>
<evidence type="ECO:0000313" key="6">
    <source>
        <dbReference type="EMBL" id="CAJ1391211.1"/>
    </source>
</evidence>
<dbReference type="GO" id="GO:0047480">
    <property type="term" value="F:UDP-N-acetylmuramoyl-tripeptide-D-alanyl-D-alanine ligase activity"/>
    <property type="evidence" value="ECO:0007669"/>
    <property type="project" value="InterPro"/>
</dbReference>
<evidence type="ECO:0000259" key="4">
    <source>
        <dbReference type="Pfam" id="PF02875"/>
    </source>
</evidence>
<dbReference type="GO" id="GO:0051301">
    <property type="term" value="P:cell division"/>
    <property type="evidence" value="ECO:0007669"/>
    <property type="project" value="InterPro"/>
</dbReference>
<dbReference type="AlphaFoldDB" id="A0AA36N1L6"/>
<dbReference type="Proteomes" id="UP001178507">
    <property type="component" value="Unassembled WGS sequence"/>
</dbReference>
<dbReference type="Pfam" id="PF01225">
    <property type="entry name" value="Mur_ligase"/>
    <property type="match status" value="2"/>
</dbReference>
<dbReference type="PANTHER" id="PTHR23135">
    <property type="entry name" value="MUR LIGASE FAMILY MEMBER"/>
    <property type="match status" value="1"/>
</dbReference>
<dbReference type="GO" id="GO:0005524">
    <property type="term" value="F:ATP binding"/>
    <property type="evidence" value="ECO:0007669"/>
    <property type="project" value="InterPro"/>
</dbReference>
<dbReference type="InterPro" id="IPR000713">
    <property type="entry name" value="Mur_ligase_N"/>
</dbReference>
<dbReference type="EMBL" id="CAUJNA010002223">
    <property type="protein sequence ID" value="CAJ1391211.1"/>
    <property type="molecule type" value="Genomic_DNA"/>
</dbReference>
<dbReference type="HAMAP" id="MF_00208">
    <property type="entry name" value="MurE"/>
    <property type="match status" value="1"/>
</dbReference>
<dbReference type="Gene3D" id="3.40.1390.10">
    <property type="entry name" value="MurE/MurF, N-terminal domain"/>
    <property type="match status" value="2"/>
</dbReference>
<evidence type="ECO:0000259" key="5">
    <source>
        <dbReference type="Pfam" id="PF08245"/>
    </source>
</evidence>
<sequence length="926" mass="95507">MRFSDLTAVAGLAPDALPEGGFSGVTADSRLVAAGDLFVALPGSTTDGAAFAADAAAKGAVAVLCGPDAAVSVDVPVIRTLDPRRALALIAAKLYGPQPETMVAVTGTAGKTSVAAFTRQIFAQAGLKAAAIGTTGVIAPGVSIEGALTTPDPVKLHRILADLSVAGITHGAMEASSHGLDQRRLDGVELAAAGFTNLGRDHLDYHPDMESYFASKMRLFDTLLGAGKPAVIFADDAWSARAIDAAQAAGCDVLTVGRKGAFITLKRVEHEQHKQVVELTHDGETHRIVLPLAGDFQVANALVSAGLAIAAGVAPKTAFGALEHIEGAPGRLDLIGTARNGAVVYVDYAHKPEALEQVLEAVRPFTTGKVAVVFGCGGDRDPGKRPIMGEIASRLADLVYVTDDNPRSEDPAAIRAAIMAAVPGATEIGDRRAAIRTAVAALSTGDTLVIAGKGHETGQTTGGVTRHFSDHEEARAALSEDMLDAMDGRPVGGVADAVTGISIDTRTLQPGDAFFAIKGDVHDGHAFASKAVAAGASCLVVQEGKLAALGGLTVPLLVVPDAQIIAVTGSAGKTTTKDALRHVLGRCGKVHASVASYNNHWGVPLTLARMPADTDYGVFEIGMNHAGEITPLVKLVRPHIGMITLIAAAHLGNFKNLDGIAHAKAEIFAGVVRGGTALINRDDKRFKLLADLAGQAGVNKIIGYGADKKADARLVNAKYHADCSTVTARVFGEEVAFKVGLPGRHVVQNMMGVLAACHLMGADMTTVAHALADLQAPDGRGRQYAFEAGDGPFTLIDESYNANPASVAAALELLAALEPKSGGRRIAVLGDMLELGSHSARLHEGLAEPVGKAGIDRLYLAGEEMRALAAAIGQDGPVTDHFDDVDALAAALRSDVSAGDVVMIKSSNGIGFSRLVSMFENAKPRA</sequence>
<dbReference type="SUPFAM" id="SSF63418">
    <property type="entry name" value="MurE/MurF N-terminal domain"/>
    <property type="match status" value="2"/>
</dbReference>
<dbReference type="InterPro" id="IPR005761">
    <property type="entry name" value="UDP-N-AcMur-Glu-dNH2Pim_ligase"/>
</dbReference>
<keyword evidence="7" id="KW-1185">Reference proteome</keyword>
<feature type="domain" description="Mur ligase central" evidence="5">
    <location>
        <begin position="105"/>
        <end position="307"/>
    </location>
</feature>
<dbReference type="GO" id="GO:0005737">
    <property type="term" value="C:cytoplasm"/>
    <property type="evidence" value="ECO:0007669"/>
    <property type="project" value="InterPro"/>
</dbReference>